<evidence type="ECO:0000259" key="6">
    <source>
        <dbReference type="Pfam" id="PF00465"/>
    </source>
</evidence>
<accession>A0A212LYE7</accession>
<keyword evidence="3 7" id="KW-0560">Oxidoreductase</keyword>
<dbReference type="Gene3D" id="3.40.50.1970">
    <property type="match status" value="1"/>
</dbReference>
<sequence>MRTIIERVDFPCKVFRGFGALGSLGDYCKTLGTKAFIVGGKTALTKTEQKLHVSLEKAGVNIAASRWYGGECSQRNINELVAATKQSQADCVIAVGGGKALDIGKIIAWECQLPVITVPTIAATCAAITTVSVVYTDEGEFVEIVSFDECPAATVIDTEIILDAPVRWLAAGMGDTMAKWYEYRVSIECAEKTSMTLAALANGRLCYDLIERFGGEARQAVESKIFHEALDSTVDAIILYAGLASIFGGEKIRSAAAHGLHNGLTKIPRAHEVGHGLLVGYGNLFLLALEDRSDAEIMEAIHIAERCAVPTTLSQLLDLTAEELTVVAAATILTPDMKNMPFTVTADMVLQAIRRVDSLAGSLKA</sequence>
<dbReference type="EC" id="1.1.1.6" evidence="7"/>
<gene>
    <name evidence="7" type="ORF">KL86SPO_50307</name>
</gene>
<evidence type="ECO:0000256" key="3">
    <source>
        <dbReference type="ARBA" id="ARBA00023002"/>
    </source>
</evidence>
<dbReference type="GO" id="GO:0008888">
    <property type="term" value="F:glycerol dehydrogenase (NAD+) activity"/>
    <property type="evidence" value="ECO:0007669"/>
    <property type="project" value="UniProtKB-EC"/>
</dbReference>
<dbReference type="PROSITE" id="PS00913">
    <property type="entry name" value="ADH_IRON_1"/>
    <property type="match status" value="1"/>
</dbReference>
<feature type="binding site" evidence="5">
    <location>
        <begin position="98"/>
        <end position="102"/>
    </location>
    <ligand>
        <name>NAD(+)</name>
        <dbReference type="ChEBI" id="CHEBI:57540"/>
    </ligand>
</feature>
<feature type="domain" description="Alcohol dehydrogenase iron-type/glycerol dehydrogenase GldA" evidence="6">
    <location>
        <begin position="11"/>
        <end position="158"/>
    </location>
</feature>
<dbReference type="RefSeq" id="WP_288185191.1">
    <property type="nucleotide sequence ID" value="NZ_LT608335.1"/>
</dbReference>
<keyword evidence="4" id="KW-0862">Zinc</keyword>
<dbReference type="InterPro" id="IPR016205">
    <property type="entry name" value="Glycerol_DH"/>
</dbReference>
<dbReference type="InterPro" id="IPR018211">
    <property type="entry name" value="ADH_Fe_CS"/>
</dbReference>
<dbReference type="PANTHER" id="PTHR43616">
    <property type="entry name" value="GLYCEROL DEHYDROGENASE"/>
    <property type="match status" value="1"/>
</dbReference>
<proteinExistence type="inferred from homology"/>
<evidence type="ECO:0000256" key="2">
    <source>
        <dbReference type="ARBA" id="ARBA00022723"/>
    </source>
</evidence>
<dbReference type="PIRSF" id="PIRSF000112">
    <property type="entry name" value="Glycerol_dehydrogenase"/>
    <property type="match status" value="1"/>
</dbReference>
<dbReference type="PANTHER" id="PTHR43616:SF3">
    <property type="entry name" value="HYDROXYCARBOXYLATE DEHYDROGENASE A"/>
    <property type="match status" value="1"/>
</dbReference>
<reference evidence="7" key="1">
    <citation type="submission" date="2016-08" db="EMBL/GenBank/DDBJ databases">
        <authorList>
            <person name="Seilhamer J.J."/>
        </authorList>
    </citation>
    <scope>NUCLEOTIDE SEQUENCE</scope>
    <source>
        <strain evidence="7">86</strain>
    </source>
</reference>
<dbReference type="SUPFAM" id="SSF56796">
    <property type="entry name" value="Dehydroquinate synthase-like"/>
    <property type="match status" value="1"/>
</dbReference>
<keyword evidence="5" id="KW-0520">NAD</keyword>
<organism evidence="7">
    <name type="scientific">uncultured Sporomusa sp</name>
    <dbReference type="NCBI Taxonomy" id="307249"/>
    <lineage>
        <taxon>Bacteria</taxon>
        <taxon>Bacillati</taxon>
        <taxon>Bacillota</taxon>
        <taxon>Negativicutes</taxon>
        <taxon>Selenomonadales</taxon>
        <taxon>Sporomusaceae</taxon>
        <taxon>Sporomusa</taxon>
        <taxon>environmental samples</taxon>
    </lineage>
</organism>
<dbReference type="Gene3D" id="1.20.1090.10">
    <property type="entry name" value="Dehydroquinate synthase-like - alpha domain"/>
    <property type="match status" value="1"/>
</dbReference>
<dbReference type="InterPro" id="IPR001670">
    <property type="entry name" value="ADH_Fe/GldA"/>
</dbReference>
<evidence type="ECO:0000256" key="5">
    <source>
        <dbReference type="PIRSR" id="PIRSR000112-3"/>
    </source>
</evidence>
<evidence type="ECO:0000313" key="7">
    <source>
        <dbReference type="EMBL" id="SCM82536.1"/>
    </source>
</evidence>
<evidence type="ECO:0000256" key="1">
    <source>
        <dbReference type="ARBA" id="ARBA00007358"/>
    </source>
</evidence>
<feature type="binding site" evidence="4">
    <location>
        <position position="258"/>
    </location>
    <ligand>
        <name>glycerol</name>
        <dbReference type="ChEBI" id="CHEBI:17754"/>
    </ligand>
</feature>
<dbReference type="AlphaFoldDB" id="A0A212LYE7"/>
<name>A0A212LYE7_9FIRM</name>
<dbReference type="EMBL" id="FMJE01000005">
    <property type="protein sequence ID" value="SCM82536.1"/>
    <property type="molecule type" value="Genomic_DNA"/>
</dbReference>
<comment type="similarity">
    <text evidence="1">Belongs to the iron-containing alcohol dehydrogenase family.</text>
</comment>
<evidence type="ECO:0000256" key="4">
    <source>
        <dbReference type="PIRSR" id="PIRSR000112-1"/>
    </source>
</evidence>
<feature type="binding site" evidence="5">
    <location>
        <position position="129"/>
    </location>
    <ligand>
        <name>NAD(+)</name>
        <dbReference type="ChEBI" id="CHEBI:57540"/>
    </ligand>
</feature>
<feature type="binding site" evidence="4">
    <location>
        <position position="175"/>
    </location>
    <ligand>
        <name>glycerol</name>
        <dbReference type="ChEBI" id="CHEBI:17754"/>
    </ligand>
</feature>
<comment type="cofactor">
    <cofactor evidence="4">
        <name>Zn(2+)</name>
        <dbReference type="ChEBI" id="CHEBI:29105"/>
    </cofactor>
    <text evidence="4">Binds 1 zinc ion per subunit.</text>
</comment>
<dbReference type="GO" id="GO:0046872">
    <property type="term" value="F:metal ion binding"/>
    <property type="evidence" value="ECO:0007669"/>
    <property type="project" value="UniProtKB-KW"/>
</dbReference>
<feature type="binding site" evidence="4">
    <location>
        <position position="275"/>
    </location>
    <ligand>
        <name>glycerol</name>
        <dbReference type="ChEBI" id="CHEBI:17754"/>
    </ligand>
</feature>
<dbReference type="Pfam" id="PF00465">
    <property type="entry name" value="Fe-ADH"/>
    <property type="match status" value="1"/>
</dbReference>
<protein>
    <submittedName>
        <fullName evidence="7">Glycerol dehydrogenase</fullName>
        <ecNumber evidence="7">1.1.1.6</ecNumber>
    </submittedName>
</protein>
<dbReference type="CDD" id="cd08550">
    <property type="entry name" value="GlyDH-like"/>
    <property type="match status" value="1"/>
</dbReference>
<keyword evidence="2 4" id="KW-0479">Metal-binding</keyword>
<feature type="binding site" evidence="5">
    <location>
        <position position="135"/>
    </location>
    <ligand>
        <name>NAD(+)</name>
        <dbReference type="ChEBI" id="CHEBI:57540"/>
    </ligand>
</feature>